<comment type="cofactor">
    <cofactor evidence="1">
        <name>Fe(2+)</name>
        <dbReference type="ChEBI" id="CHEBI:29033"/>
    </cofactor>
</comment>
<dbReference type="EMBL" id="CP010407">
    <property type="protein sequence ID" value="AJF69773.1"/>
    <property type="molecule type" value="Genomic_DNA"/>
</dbReference>
<name>A0A0B5IJH0_9ACTN</name>
<reference evidence="6 7" key="1">
    <citation type="submission" date="2014-12" db="EMBL/GenBank/DDBJ databases">
        <title>Complete genome sequence of Streptomyces vietnamensis strain GIMV4.0001, a genetic manipulable producer of the benzoisochromanequinone antibiotic granaticin.</title>
        <authorList>
            <person name="Deng M.R."/>
            <person name="Guo J."/>
            <person name="Ma L.Y."/>
            <person name="Feng G.D."/>
            <person name="Mo C.Y."/>
            <person name="Zhu H.H."/>
        </authorList>
    </citation>
    <scope>NUCLEOTIDE SEQUENCE [LARGE SCALE GENOMIC DNA]</scope>
    <source>
        <strain evidence="7">GIMV4.0001</strain>
    </source>
</reference>
<keyword evidence="7" id="KW-1185">Reference proteome</keyword>
<feature type="domain" description="TauD/TfdA-like" evidence="5">
    <location>
        <begin position="11"/>
        <end position="237"/>
    </location>
</feature>
<evidence type="ECO:0000313" key="7">
    <source>
        <dbReference type="Proteomes" id="UP000031774"/>
    </source>
</evidence>
<keyword evidence="2" id="KW-0560">Oxidoreductase</keyword>
<dbReference type="Pfam" id="PF02668">
    <property type="entry name" value="TauD"/>
    <property type="match status" value="1"/>
</dbReference>
<gene>
    <name evidence="6" type="ORF">SVTN_15805</name>
</gene>
<dbReference type="SUPFAM" id="SSF51197">
    <property type="entry name" value="Clavaminate synthase-like"/>
    <property type="match status" value="1"/>
</dbReference>
<dbReference type="Gene3D" id="3.60.130.10">
    <property type="entry name" value="Clavaminate synthase-like"/>
    <property type="match status" value="1"/>
</dbReference>
<protein>
    <recommendedName>
        <fullName evidence="5">TauD/TfdA-like domain-containing protein</fullName>
    </recommendedName>
</protein>
<dbReference type="RefSeq" id="WP_041133931.1">
    <property type="nucleotide sequence ID" value="NZ_CP010407.1"/>
</dbReference>
<dbReference type="AlphaFoldDB" id="A0A0B5IJH0"/>
<dbReference type="InterPro" id="IPR003819">
    <property type="entry name" value="TauD/TfdA-like"/>
</dbReference>
<dbReference type="GO" id="GO:0017000">
    <property type="term" value="P:antibiotic biosynthetic process"/>
    <property type="evidence" value="ECO:0007669"/>
    <property type="project" value="UniProtKB-KW"/>
</dbReference>
<proteinExistence type="predicted"/>
<evidence type="ECO:0000313" key="6">
    <source>
        <dbReference type="EMBL" id="AJF69773.1"/>
    </source>
</evidence>
<evidence type="ECO:0000256" key="3">
    <source>
        <dbReference type="ARBA" id="ARBA00023004"/>
    </source>
</evidence>
<dbReference type="STRING" id="362257.SVTN_15805"/>
<sequence>MSTALDVHTRELAEQGYTLLEGITTDEEAAAAVGVFGELVPQYDGSLRYQVKAAPGFEERRYSKSVNTILVHTEAPGWNPPPTYLALHCRVQATCGSGHTELADMRQFVASLPERDRAALYEHTIDWIGHNTGGVGTEGVRRPVVEVTDGGQEVLRFSYNLLTTGQYDPPVDASVDPDQLPLGSFGIHLAEQAEAFFRENRVSVLIPENHVLVWDNQRMVHARSAYTDKRRHLTRYWIAAQR</sequence>
<keyword evidence="4" id="KW-0045">Antibiotic biosynthesis</keyword>
<evidence type="ECO:0000256" key="1">
    <source>
        <dbReference type="ARBA" id="ARBA00001954"/>
    </source>
</evidence>
<dbReference type="KEGG" id="svt:SVTN_15805"/>
<evidence type="ECO:0000256" key="2">
    <source>
        <dbReference type="ARBA" id="ARBA00023002"/>
    </source>
</evidence>
<keyword evidence="3" id="KW-0408">Iron</keyword>
<dbReference type="HOGENOM" id="CLU_1084518_0_0_11"/>
<dbReference type="InterPro" id="IPR042098">
    <property type="entry name" value="TauD-like_sf"/>
</dbReference>
<dbReference type="PANTHER" id="PTHR10696:SF56">
    <property type="entry name" value="TAUD_TFDA-LIKE DOMAIN-CONTAINING PROTEIN"/>
    <property type="match status" value="1"/>
</dbReference>
<dbReference type="InterPro" id="IPR050411">
    <property type="entry name" value="AlphaKG_dependent_hydroxylases"/>
</dbReference>
<accession>A0A0B5IJH0</accession>
<dbReference type="GO" id="GO:0016491">
    <property type="term" value="F:oxidoreductase activity"/>
    <property type="evidence" value="ECO:0007669"/>
    <property type="project" value="UniProtKB-KW"/>
</dbReference>
<dbReference type="Proteomes" id="UP000031774">
    <property type="component" value="Chromosome"/>
</dbReference>
<organism evidence="6 7">
    <name type="scientific">Streptomyces vietnamensis</name>
    <dbReference type="NCBI Taxonomy" id="362257"/>
    <lineage>
        <taxon>Bacteria</taxon>
        <taxon>Bacillati</taxon>
        <taxon>Actinomycetota</taxon>
        <taxon>Actinomycetes</taxon>
        <taxon>Kitasatosporales</taxon>
        <taxon>Streptomycetaceae</taxon>
        <taxon>Streptomyces</taxon>
    </lineage>
</organism>
<dbReference type="PANTHER" id="PTHR10696">
    <property type="entry name" value="GAMMA-BUTYROBETAINE HYDROXYLASE-RELATED"/>
    <property type="match status" value="1"/>
</dbReference>
<evidence type="ECO:0000259" key="5">
    <source>
        <dbReference type="Pfam" id="PF02668"/>
    </source>
</evidence>
<evidence type="ECO:0000256" key="4">
    <source>
        <dbReference type="ARBA" id="ARBA00023194"/>
    </source>
</evidence>